<comment type="caution">
    <text evidence="14">The sequence shown here is derived from an EMBL/GenBank/DDBJ whole genome shotgun (WGS) entry which is preliminary data.</text>
</comment>
<comment type="function">
    <text evidence="10">Catalyzes the transfer of pyrophosphate from adenosine triphosphate (ATP) to 6-hydroxymethyl-7,8-dihydropterin, an enzymatic step in folate biosynthesis pathway.</text>
</comment>
<keyword evidence="5 14" id="KW-0808">Transferase</keyword>
<evidence type="ECO:0000256" key="6">
    <source>
        <dbReference type="ARBA" id="ARBA00022741"/>
    </source>
</evidence>
<dbReference type="SUPFAM" id="SSF55083">
    <property type="entry name" value="6-hydroxymethyl-7,8-dihydropterin pyrophosphokinase, HPPK"/>
    <property type="match status" value="1"/>
</dbReference>
<keyword evidence="7" id="KW-0418">Kinase</keyword>
<gene>
    <name evidence="14" type="primary">folK</name>
    <name evidence="14" type="ORF">OOT00_07175</name>
</gene>
<evidence type="ECO:0000256" key="10">
    <source>
        <dbReference type="ARBA" id="ARBA00029409"/>
    </source>
</evidence>
<dbReference type="EC" id="2.7.6.3" evidence="3"/>
<protein>
    <recommendedName>
        <fullName evidence="4">2-amino-4-hydroxy-6-hydroxymethyldihydropteridine pyrophosphokinase</fullName>
        <ecNumber evidence="3">2.7.6.3</ecNumber>
    </recommendedName>
    <alternativeName>
        <fullName evidence="11">6-hydroxymethyl-7,8-dihydropterin pyrophosphokinase</fullName>
    </alternativeName>
    <alternativeName>
        <fullName evidence="12">7,8-dihydro-6-hydroxymethylpterin-pyrophosphokinase</fullName>
    </alternativeName>
</protein>
<evidence type="ECO:0000256" key="9">
    <source>
        <dbReference type="ARBA" id="ARBA00022909"/>
    </source>
</evidence>
<dbReference type="InterPro" id="IPR000550">
    <property type="entry name" value="Hppk"/>
</dbReference>
<dbReference type="PANTHER" id="PTHR43071">
    <property type="entry name" value="2-AMINO-4-HYDROXY-6-HYDROXYMETHYLDIHYDROPTERIDINE PYROPHOSPHOKINASE"/>
    <property type="match status" value="1"/>
</dbReference>
<keyword evidence="8" id="KW-0067">ATP-binding</keyword>
<dbReference type="Gene3D" id="3.30.70.560">
    <property type="entry name" value="7,8-Dihydro-6-hydroxymethylpterin-pyrophosphokinase HPPK"/>
    <property type="match status" value="1"/>
</dbReference>
<evidence type="ECO:0000256" key="5">
    <source>
        <dbReference type="ARBA" id="ARBA00022679"/>
    </source>
</evidence>
<comment type="pathway">
    <text evidence="1">Cofactor biosynthesis; tetrahydrofolate biosynthesis; 2-amino-4-hydroxy-6-hydroxymethyl-7,8-dihydropteridine diphosphate from 7,8-dihydroneopterin triphosphate: step 4/4.</text>
</comment>
<proteinExistence type="inferred from homology"/>
<comment type="similarity">
    <text evidence="2">Belongs to the HPPK family.</text>
</comment>
<dbReference type="GO" id="GO:0003848">
    <property type="term" value="F:2-amino-4-hydroxy-6-hydroxymethyldihydropteridine diphosphokinase activity"/>
    <property type="evidence" value="ECO:0007669"/>
    <property type="project" value="UniProtKB-EC"/>
</dbReference>
<evidence type="ECO:0000256" key="7">
    <source>
        <dbReference type="ARBA" id="ARBA00022777"/>
    </source>
</evidence>
<dbReference type="CDD" id="cd00483">
    <property type="entry name" value="HPPK"/>
    <property type="match status" value="1"/>
</dbReference>
<evidence type="ECO:0000313" key="15">
    <source>
        <dbReference type="Proteomes" id="UP001209681"/>
    </source>
</evidence>
<accession>A0ABT3N8H7</accession>
<sequence length="170" mass="19620">MKRAWISMGANLGNPEKSLTRVLEKLHMVPDIILEAVSPFYRTAPVDYENQPFFVNAAVRVRTTLIPEDLLACLLRLQAEAGQKEKVFRYGPRMLDLDLLLYESSVHCSDTLILPHPRFHRRRFVLRPLCDIDPDMIHPLLHESMQELLQQLPANSQWVERILCPASLLP</sequence>
<evidence type="ECO:0000256" key="12">
    <source>
        <dbReference type="ARBA" id="ARBA00033413"/>
    </source>
</evidence>
<evidence type="ECO:0000256" key="4">
    <source>
        <dbReference type="ARBA" id="ARBA00016218"/>
    </source>
</evidence>
<dbReference type="InterPro" id="IPR035907">
    <property type="entry name" value="Hppk_sf"/>
</dbReference>
<evidence type="ECO:0000256" key="2">
    <source>
        <dbReference type="ARBA" id="ARBA00005810"/>
    </source>
</evidence>
<evidence type="ECO:0000313" key="14">
    <source>
        <dbReference type="EMBL" id="MCW7753761.1"/>
    </source>
</evidence>
<evidence type="ECO:0000259" key="13">
    <source>
        <dbReference type="PROSITE" id="PS00794"/>
    </source>
</evidence>
<dbReference type="PANTHER" id="PTHR43071:SF1">
    <property type="entry name" value="2-AMINO-4-HYDROXY-6-HYDROXYMETHYLDIHYDROPTERIDINE PYROPHOSPHOKINASE"/>
    <property type="match status" value="1"/>
</dbReference>
<dbReference type="NCBIfam" id="TIGR01498">
    <property type="entry name" value="folK"/>
    <property type="match status" value="1"/>
</dbReference>
<evidence type="ECO:0000256" key="8">
    <source>
        <dbReference type="ARBA" id="ARBA00022840"/>
    </source>
</evidence>
<evidence type="ECO:0000256" key="11">
    <source>
        <dbReference type="ARBA" id="ARBA00029766"/>
    </source>
</evidence>
<dbReference type="PROSITE" id="PS00794">
    <property type="entry name" value="HPPK"/>
    <property type="match status" value="1"/>
</dbReference>
<keyword evidence="9" id="KW-0289">Folate biosynthesis</keyword>
<feature type="domain" description="7,8-dihydro-6-hydroxymethylpterin-pyrophosphokinase" evidence="13">
    <location>
        <begin position="89"/>
        <end position="100"/>
    </location>
</feature>
<keyword evidence="6" id="KW-0547">Nucleotide-binding</keyword>
<evidence type="ECO:0000256" key="1">
    <source>
        <dbReference type="ARBA" id="ARBA00005051"/>
    </source>
</evidence>
<dbReference type="EMBL" id="JAPFPW010000006">
    <property type="protein sequence ID" value="MCW7753761.1"/>
    <property type="molecule type" value="Genomic_DNA"/>
</dbReference>
<dbReference type="RefSeq" id="WP_265424628.1">
    <property type="nucleotide sequence ID" value="NZ_JAPFPW010000006.1"/>
</dbReference>
<dbReference type="Proteomes" id="UP001209681">
    <property type="component" value="Unassembled WGS sequence"/>
</dbReference>
<name>A0ABT3N8H7_9BACT</name>
<evidence type="ECO:0000256" key="3">
    <source>
        <dbReference type="ARBA" id="ARBA00013253"/>
    </source>
</evidence>
<dbReference type="Pfam" id="PF01288">
    <property type="entry name" value="HPPK"/>
    <property type="match status" value="1"/>
</dbReference>
<keyword evidence="15" id="KW-1185">Reference proteome</keyword>
<reference evidence="14 15" key="1">
    <citation type="submission" date="2022-11" db="EMBL/GenBank/DDBJ databases">
        <title>Desulfobotulus tamanensis H1 sp. nov. - anaerobic, alkaliphilic, sulphate reducing bacterium isolated from terrestrial mud volcano.</title>
        <authorList>
            <person name="Frolova A."/>
            <person name="Merkel A.Y."/>
            <person name="Slobodkin A.I."/>
        </authorList>
    </citation>
    <scope>NUCLEOTIDE SEQUENCE [LARGE SCALE GENOMIC DNA]</scope>
    <source>
        <strain evidence="14 15">H1</strain>
    </source>
</reference>
<organism evidence="14 15">
    <name type="scientific">Desulfobotulus pelophilus</name>
    <dbReference type="NCBI Taxonomy" id="2823377"/>
    <lineage>
        <taxon>Bacteria</taxon>
        <taxon>Pseudomonadati</taxon>
        <taxon>Thermodesulfobacteriota</taxon>
        <taxon>Desulfobacteria</taxon>
        <taxon>Desulfobacterales</taxon>
        <taxon>Desulfobacteraceae</taxon>
        <taxon>Desulfobotulus</taxon>
    </lineage>
</organism>